<feature type="chain" id="PRO_5046856207" description="Lipoprotein" evidence="1">
    <location>
        <begin position="18"/>
        <end position="258"/>
    </location>
</feature>
<name>A0ABR9PLW2_9BACT</name>
<comment type="caution">
    <text evidence="2">The sequence shown here is derived from an EMBL/GenBank/DDBJ whole genome shotgun (WGS) entry which is preliminary data.</text>
</comment>
<protein>
    <recommendedName>
        <fullName evidence="4">Lipoprotein</fullName>
    </recommendedName>
</protein>
<keyword evidence="3" id="KW-1185">Reference proteome</keyword>
<reference evidence="2 3" key="1">
    <citation type="submission" date="2020-02" db="EMBL/GenBank/DDBJ databases">
        <authorList>
            <person name="Babadi Z.K."/>
            <person name="Risdian C."/>
            <person name="Ebrahimipour G.H."/>
            <person name="Wink J."/>
        </authorList>
    </citation>
    <scope>NUCLEOTIDE SEQUENCE [LARGE SCALE GENOMIC DNA]</scope>
    <source>
        <strain evidence="2 3">ZKHCc1 1396</strain>
    </source>
</reference>
<sequence>MMRIRLFSLLLLGLTWACSRQPPTPAAPVRSENSGFGTVVSVERVHITQGFTVWREGVEITAHEGLLIGLDGPGGQHFFIRSMTPPLFLLGDSVGQRLRSSGFGGTRTAMLLMAPQPPDTEVALYRTFEGAVPERLKGQELKSLQDRMLSANAHGGVNVRTPPADAPVTPYPTQEALMDTLMTIKASPEICKGIGKECGYIPQTFLGRMDCGACPDAKVCNLQNQCCTPTTCEALGLTCGYAADGCGGSLDCGFCVRP</sequence>
<dbReference type="RefSeq" id="WP_193348327.1">
    <property type="nucleotide sequence ID" value="NZ_CBCSIP010000015.1"/>
</dbReference>
<accession>A0ABR9PLW2</accession>
<evidence type="ECO:0000313" key="2">
    <source>
        <dbReference type="EMBL" id="MBE4748902.1"/>
    </source>
</evidence>
<organism evidence="2 3">
    <name type="scientific">Corallococcus soli</name>
    <dbReference type="NCBI Taxonomy" id="2710757"/>
    <lineage>
        <taxon>Bacteria</taxon>
        <taxon>Pseudomonadati</taxon>
        <taxon>Myxococcota</taxon>
        <taxon>Myxococcia</taxon>
        <taxon>Myxococcales</taxon>
        <taxon>Cystobacterineae</taxon>
        <taxon>Myxococcaceae</taxon>
        <taxon>Corallococcus</taxon>
    </lineage>
</organism>
<proteinExistence type="predicted"/>
<dbReference type="Proteomes" id="UP001516472">
    <property type="component" value="Unassembled WGS sequence"/>
</dbReference>
<evidence type="ECO:0000313" key="3">
    <source>
        <dbReference type="Proteomes" id="UP001516472"/>
    </source>
</evidence>
<keyword evidence="1" id="KW-0732">Signal</keyword>
<gene>
    <name evidence="2" type="ORF">G4177_12095</name>
</gene>
<dbReference type="EMBL" id="JAAIYO010000003">
    <property type="protein sequence ID" value="MBE4748902.1"/>
    <property type="molecule type" value="Genomic_DNA"/>
</dbReference>
<evidence type="ECO:0008006" key="4">
    <source>
        <dbReference type="Google" id="ProtNLM"/>
    </source>
</evidence>
<evidence type="ECO:0000256" key="1">
    <source>
        <dbReference type="SAM" id="SignalP"/>
    </source>
</evidence>
<feature type="signal peptide" evidence="1">
    <location>
        <begin position="1"/>
        <end position="17"/>
    </location>
</feature>